<evidence type="ECO:0000256" key="24">
    <source>
        <dbReference type="RuleBase" id="RU363065"/>
    </source>
</evidence>
<keyword evidence="5" id="KW-1003">Cell membrane</keyword>
<comment type="subcellular location">
    <subcellularLocation>
        <location evidence="1 24">Cell inner membrane</location>
        <topology evidence="1 24">Multi-pass membrane protein</topology>
    </subcellularLocation>
</comment>
<dbReference type="EC" id="2.7.1.107" evidence="3 24"/>
<dbReference type="InterPro" id="IPR033718">
    <property type="entry name" value="DAGK_prok"/>
</dbReference>
<dbReference type="EMBL" id="FOCW01000003">
    <property type="protein sequence ID" value="SEN58509.1"/>
    <property type="molecule type" value="Genomic_DNA"/>
</dbReference>
<keyword evidence="14 23" id="KW-0460">Magnesium</keyword>
<feature type="binding site" evidence="21">
    <location>
        <begin position="44"/>
        <end position="48"/>
    </location>
    <ligand>
        <name>substrate</name>
    </ligand>
</feature>
<dbReference type="GO" id="GO:0005524">
    <property type="term" value="F:ATP binding"/>
    <property type="evidence" value="ECO:0007669"/>
    <property type="project" value="UniProtKB-KW"/>
</dbReference>
<dbReference type="AlphaFoldDB" id="A0A1H8HR14"/>
<evidence type="ECO:0000256" key="21">
    <source>
        <dbReference type="PIRSR" id="PIRSR600829-2"/>
    </source>
</evidence>
<feature type="transmembrane region" description="Helical" evidence="24">
    <location>
        <begin position="69"/>
        <end position="89"/>
    </location>
</feature>
<dbReference type="GO" id="GO:0004143">
    <property type="term" value="F:ATP-dependent diacylglycerol kinase activity"/>
    <property type="evidence" value="ECO:0007669"/>
    <property type="project" value="UniProtKB-EC"/>
</dbReference>
<dbReference type="GO" id="GO:0006654">
    <property type="term" value="P:phosphatidic acid biosynthetic process"/>
    <property type="evidence" value="ECO:0007669"/>
    <property type="project" value="InterPro"/>
</dbReference>
<evidence type="ECO:0000313" key="25">
    <source>
        <dbReference type="EMBL" id="SEN58509.1"/>
    </source>
</evidence>
<evidence type="ECO:0000256" key="8">
    <source>
        <dbReference type="ARBA" id="ARBA00022679"/>
    </source>
</evidence>
<evidence type="ECO:0000256" key="1">
    <source>
        <dbReference type="ARBA" id="ARBA00004429"/>
    </source>
</evidence>
<comment type="caution">
    <text evidence="24">Lacks conserved residue(s) required for the propagation of feature annotation.</text>
</comment>
<dbReference type="STRING" id="1121117.SAMN02745977_01571"/>
<evidence type="ECO:0000256" key="19">
    <source>
        <dbReference type="ARBA" id="ARBA00023264"/>
    </source>
</evidence>
<keyword evidence="17 24" id="KW-0472">Membrane</keyword>
<proteinExistence type="inferred from homology"/>
<feature type="active site" description="Proton acceptor" evidence="20">
    <location>
        <position position="83"/>
    </location>
</feature>
<keyword evidence="10 23" id="KW-0479">Metal-binding</keyword>
<keyword evidence="26" id="KW-1185">Reference proteome</keyword>
<feature type="binding site" evidence="22">
    <location>
        <position position="23"/>
    </location>
    <ligand>
        <name>ATP</name>
        <dbReference type="ChEBI" id="CHEBI:30616"/>
    </ligand>
</feature>
<feature type="binding site" evidence="21">
    <location>
        <position position="23"/>
    </location>
    <ligand>
        <name>substrate</name>
    </ligand>
</feature>
<feature type="binding site" evidence="23">
    <location>
        <position position="90"/>
    </location>
    <ligand>
        <name>a divalent metal cation</name>
        <dbReference type="ChEBI" id="CHEBI:60240"/>
    </ligand>
</feature>
<keyword evidence="6" id="KW-0444">Lipid biosynthesis</keyword>
<keyword evidence="7 24" id="KW-0997">Cell inner membrane</keyword>
<name>A0A1H8HR14_9BURK</name>
<feature type="transmembrane region" description="Helical" evidence="24">
    <location>
        <begin position="110"/>
        <end position="132"/>
    </location>
</feature>
<comment type="catalytic activity">
    <reaction evidence="24">
        <text>a 1,2-diacyl-sn-glycerol + ATP = a 1,2-diacyl-sn-glycero-3-phosphate + ADP + H(+)</text>
        <dbReference type="Rhea" id="RHEA:10272"/>
        <dbReference type="ChEBI" id="CHEBI:15378"/>
        <dbReference type="ChEBI" id="CHEBI:17815"/>
        <dbReference type="ChEBI" id="CHEBI:30616"/>
        <dbReference type="ChEBI" id="CHEBI:58608"/>
        <dbReference type="ChEBI" id="CHEBI:456216"/>
        <dbReference type="EC" id="2.7.1.107"/>
    </reaction>
</comment>
<evidence type="ECO:0000256" key="17">
    <source>
        <dbReference type="ARBA" id="ARBA00023136"/>
    </source>
</evidence>
<feature type="binding site" evidence="21">
    <location>
        <position position="83"/>
    </location>
    <ligand>
        <name>substrate</name>
    </ligand>
</feature>
<evidence type="ECO:0000256" key="12">
    <source>
        <dbReference type="ARBA" id="ARBA00022777"/>
    </source>
</evidence>
<evidence type="ECO:0000256" key="22">
    <source>
        <dbReference type="PIRSR" id="PIRSR600829-3"/>
    </source>
</evidence>
<keyword evidence="13 22" id="KW-0067">ATP-binding</keyword>
<evidence type="ECO:0000256" key="4">
    <source>
        <dbReference type="ARBA" id="ARBA00017575"/>
    </source>
</evidence>
<dbReference type="Proteomes" id="UP000199531">
    <property type="component" value="Unassembled WGS sequence"/>
</dbReference>
<dbReference type="PANTHER" id="PTHR34299:SF1">
    <property type="entry name" value="DIACYLGLYCEROL KINASE"/>
    <property type="match status" value="1"/>
</dbReference>
<comment type="function">
    <text evidence="24">Catalyzes the ATP-dependent phosphorylation of sn-l,2-diacylglycerol (DAG) to phosphatidic acid. Involved in the recycling of diacylglycerol produced as a by-product during membrane-derived oligosaccharide (MDO) biosynthesis.</text>
</comment>
<evidence type="ECO:0000256" key="7">
    <source>
        <dbReference type="ARBA" id="ARBA00022519"/>
    </source>
</evidence>
<evidence type="ECO:0000313" key="26">
    <source>
        <dbReference type="Proteomes" id="UP000199531"/>
    </source>
</evidence>
<keyword evidence="16 24" id="KW-0443">Lipid metabolism</keyword>
<evidence type="ECO:0000256" key="10">
    <source>
        <dbReference type="ARBA" id="ARBA00022723"/>
    </source>
</evidence>
<feature type="binding site" evidence="21">
    <location>
        <position position="112"/>
    </location>
    <ligand>
        <name>substrate</name>
    </ligand>
</feature>
<comment type="cofactor">
    <cofactor evidence="23">
        <name>Mg(2+)</name>
        <dbReference type="ChEBI" id="CHEBI:18420"/>
    </cofactor>
    <text evidence="23">Mn(2+), Zn(2+), Cd(2+) and Co(2+) support activity to lesser extents.</text>
</comment>
<evidence type="ECO:0000256" key="3">
    <source>
        <dbReference type="ARBA" id="ARBA00012133"/>
    </source>
</evidence>
<evidence type="ECO:0000256" key="6">
    <source>
        <dbReference type="ARBA" id="ARBA00022516"/>
    </source>
</evidence>
<keyword evidence="15 24" id="KW-1133">Transmembrane helix</keyword>
<gene>
    <name evidence="25" type="ORF">SAMN02745977_01571</name>
</gene>
<keyword evidence="11 22" id="KW-0547">Nucleotide-binding</keyword>
<feature type="binding site" evidence="22">
    <location>
        <position position="30"/>
    </location>
    <ligand>
        <name>ATP</name>
        <dbReference type="ChEBI" id="CHEBI:30616"/>
    </ligand>
</feature>
<keyword evidence="8 24" id="KW-0808">Transferase</keyword>
<feature type="binding site" evidence="22">
    <location>
        <position position="90"/>
    </location>
    <ligand>
        <name>ATP</name>
        <dbReference type="ChEBI" id="CHEBI:30616"/>
    </ligand>
</feature>
<comment type="similarity">
    <text evidence="2 24">Belongs to the bacterial diacylglycerol kinase family.</text>
</comment>
<dbReference type="PANTHER" id="PTHR34299">
    <property type="entry name" value="DIACYLGLYCEROL KINASE"/>
    <property type="match status" value="1"/>
</dbReference>
<keyword evidence="12 24" id="KW-0418">Kinase</keyword>
<evidence type="ECO:0000256" key="15">
    <source>
        <dbReference type="ARBA" id="ARBA00022989"/>
    </source>
</evidence>
<evidence type="ECO:0000256" key="14">
    <source>
        <dbReference type="ARBA" id="ARBA00022842"/>
    </source>
</evidence>
<reference evidence="25 26" key="1">
    <citation type="submission" date="2016-10" db="EMBL/GenBank/DDBJ databases">
        <authorList>
            <person name="de Groot N.N."/>
        </authorList>
    </citation>
    <scope>NUCLEOTIDE SEQUENCE [LARGE SCALE GENOMIC DNA]</scope>
    <source>
        <strain evidence="25 26">DSM 15123</strain>
    </source>
</reference>
<evidence type="ECO:0000256" key="5">
    <source>
        <dbReference type="ARBA" id="ARBA00022475"/>
    </source>
</evidence>
<feature type="binding site" evidence="22">
    <location>
        <begin position="99"/>
        <end position="101"/>
    </location>
    <ligand>
        <name>ATP</name>
        <dbReference type="ChEBI" id="CHEBI:30616"/>
    </ligand>
</feature>
<accession>A0A1H8HR14</accession>
<evidence type="ECO:0000256" key="23">
    <source>
        <dbReference type="PIRSR" id="PIRSR600829-4"/>
    </source>
</evidence>
<sequence length="138" mass="15182">MIEKIPKPDPREHPQKSRRGLSRLWHATLYSIDGLKAAVRECSAFRMELTLAAIGIPLSFVVGRSWAEVVILAGSLVALMVIELLNSGIEDAIDRISYELHPLAKRAKDFGSAAVFLGSVFCGTVWLSMVAIRLHAQL</sequence>
<dbReference type="GO" id="GO:0005886">
    <property type="term" value="C:plasma membrane"/>
    <property type="evidence" value="ECO:0007669"/>
    <property type="project" value="UniProtKB-SubCell"/>
</dbReference>
<evidence type="ECO:0000256" key="16">
    <source>
        <dbReference type="ARBA" id="ARBA00023098"/>
    </source>
</evidence>
<evidence type="ECO:0000256" key="2">
    <source>
        <dbReference type="ARBA" id="ARBA00005967"/>
    </source>
</evidence>
<evidence type="ECO:0000256" key="20">
    <source>
        <dbReference type="PIRSR" id="PIRSR600829-1"/>
    </source>
</evidence>
<dbReference type="InterPro" id="IPR000829">
    <property type="entry name" value="DAGK"/>
</dbReference>
<evidence type="ECO:0000256" key="11">
    <source>
        <dbReference type="ARBA" id="ARBA00022741"/>
    </source>
</evidence>
<evidence type="ECO:0000256" key="9">
    <source>
        <dbReference type="ARBA" id="ARBA00022692"/>
    </source>
</evidence>
<keyword evidence="9 24" id="KW-0812">Transmembrane</keyword>
<dbReference type="Pfam" id="PF01219">
    <property type="entry name" value="DAGK_prokar"/>
    <property type="match status" value="1"/>
</dbReference>
<keyword evidence="19 24" id="KW-1208">Phospholipid metabolism</keyword>
<organism evidence="25 26">
    <name type="scientific">Brachymonas denitrificans DSM 15123</name>
    <dbReference type="NCBI Taxonomy" id="1121117"/>
    <lineage>
        <taxon>Bacteria</taxon>
        <taxon>Pseudomonadati</taxon>
        <taxon>Pseudomonadota</taxon>
        <taxon>Betaproteobacteria</taxon>
        <taxon>Burkholderiales</taxon>
        <taxon>Comamonadaceae</taxon>
        <taxon>Brachymonas</taxon>
    </lineage>
</organism>
<keyword evidence="18" id="KW-0594">Phospholipid biosynthesis</keyword>
<dbReference type="CDD" id="cd14264">
    <property type="entry name" value="DAGK_IM"/>
    <property type="match status" value="1"/>
</dbReference>
<evidence type="ECO:0000256" key="18">
    <source>
        <dbReference type="ARBA" id="ARBA00023209"/>
    </source>
</evidence>
<evidence type="ECO:0000256" key="13">
    <source>
        <dbReference type="ARBA" id="ARBA00022840"/>
    </source>
</evidence>
<dbReference type="GO" id="GO:0046872">
    <property type="term" value="F:metal ion binding"/>
    <property type="evidence" value="ECO:0007669"/>
    <property type="project" value="UniProtKB-KW"/>
</dbReference>
<dbReference type="Gene3D" id="1.10.287.3610">
    <property type="match status" value="1"/>
</dbReference>
<feature type="binding site" evidence="22">
    <location>
        <begin position="108"/>
        <end position="109"/>
    </location>
    <ligand>
        <name>ATP</name>
        <dbReference type="ChEBI" id="CHEBI:30616"/>
    </ligand>
</feature>
<protein>
    <recommendedName>
        <fullName evidence="4 24">Diacylglycerol kinase</fullName>
        <ecNumber evidence="3 24">2.7.1.107</ecNumber>
    </recommendedName>
</protein>
<dbReference type="InterPro" id="IPR036945">
    <property type="entry name" value="DAGK_sf"/>
</dbReference>